<keyword evidence="7 10" id="KW-1133">Transmembrane helix</keyword>
<dbReference type="GO" id="GO:0005886">
    <property type="term" value="C:plasma membrane"/>
    <property type="evidence" value="ECO:0007669"/>
    <property type="project" value="UniProtKB-SubCell"/>
</dbReference>
<feature type="transmembrane region" description="Helical" evidence="10">
    <location>
        <begin position="381"/>
        <end position="401"/>
    </location>
</feature>
<dbReference type="KEGG" id="gsn:YC6258_02405"/>
<evidence type="ECO:0000256" key="4">
    <source>
        <dbReference type="ARBA" id="ARBA00022475"/>
    </source>
</evidence>
<evidence type="ECO:0000313" key="13">
    <source>
        <dbReference type="Proteomes" id="UP000032266"/>
    </source>
</evidence>
<dbReference type="Pfam" id="PF00482">
    <property type="entry name" value="T2SSF"/>
    <property type="match status" value="2"/>
</dbReference>
<sequence length="407" mass="43986">MATAAKTFTYKYEGISRSGRSVKGELSAVNPAIAKAQLRKQGINVKKMVKKSQSLSFLGSGKKSIKSEDIAVFTRQMATMMKAGVPLVQAFDIVAEGLSNKSMAELVTAMKADVSAGGTFGSALRKHPKYFDDLFCSLVESGEQAGALETMLDRVAIYKEKSESIKRKVKSALKYPITVIVVAMIVTAVLLLKVVPVFAEMFNSFGAELPLPTQVVVSMSEWMQRNWYIGLGVIIVSTFLFSTAMKRSIKFRHGVQRFLLRLPVFGPIFKQSAYARYARTLSTTFAAGVPLVDALDSAAGASGNIVYETAIQNVKHEVSSGGELAGSMRAENVFPPMLVQMVSIGEQSGALDDMLAKAAAIYEEEVDTMVDGLTSMMEPMIMAFLGVVVGGLVVSMYLPIFQIGNVV</sequence>
<dbReference type="InterPro" id="IPR003004">
    <property type="entry name" value="GspF/PilC"/>
</dbReference>
<dbReference type="Proteomes" id="UP000032266">
    <property type="component" value="Chromosome"/>
</dbReference>
<feature type="transmembrane region" description="Helical" evidence="10">
    <location>
        <begin position="227"/>
        <end position="245"/>
    </location>
</feature>
<evidence type="ECO:0000256" key="6">
    <source>
        <dbReference type="ARBA" id="ARBA00022692"/>
    </source>
</evidence>
<keyword evidence="5" id="KW-0997">Cell inner membrane</keyword>
<dbReference type="PROSITE" id="PS00874">
    <property type="entry name" value="T2SP_F"/>
    <property type="match status" value="1"/>
</dbReference>
<evidence type="ECO:0000256" key="3">
    <source>
        <dbReference type="ARBA" id="ARBA00022448"/>
    </source>
</evidence>
<evidence type="ECO:0000256" key="8">
    <source>
        <dbReference type="ARBA" id="ARBA00023136"/>
    </source>
</evidence>
<dbReference type="PANTHER" id="PTHR30012:SF7">
    <property type="entry name" value="PROTEIN TRANSPORT PROTEIN HOFC HOMOLOG"/>
    <property type="match status" value="1"/>
</dbReference>
<dbReference type="InterPro" id="IPR018076">
    <property type="entry name" value="T2SS_GspF_dom"/>
</dbReference>
<dbReference type="EMBL" id="CP007142">
    <property type="protein sequence ID" value="AJQ94443.1"/>
    <property type="molecule type" value="Genomic_DNA"/>
</dbReference>
<dbReference type="Gene3D" id="1.20.81.30">
    <property type="entry name" value="Type II secretion system (T2SS), domain F"/>
    <property type="match status" value="2"/>
</dbReference>
<dbReference type="OrthoDB" id="9805682at2"/>
<keyword evidence="3 9" id="KW-0813">Transport</keyword>
<evidence type="ECO:0000256" key="7">
    <source>
        <dbReference type="ARBA" id="ARBA00022989"/>
    </source>
</evidence>
<reference evidence="12 13" key="1">
    <citation type="submission" date="2014-01" db="EMBL/GenBank/DDBJ databases">
        <title>Full genme sequencing of cellulolytic bacterium Gynuella sunshinyii YC6258T gen. nov., sp. nov.</title>
        <authorList>
            <person name="Khan H."/>
            <person name="Chung E.J."/>
            <person name="Chung Y.R."/>
        </authorList>
    </citation>
    <scope>NUCLEOTIDE SEQUENCE [LARGE SCALE GENOMIC DNA]</scope>
    <source>
        <strain evidence="12 13">YC6258</strain>
    </source>
</reference>
<comment type="subcellular location">
    <subcellularLocation>
        <location evidence="1 9">Cell inner membrane</location>
        <topology evidence="1 9">Multi-pass membrane protein</topology>
    </subcellularLocation>
</comment>
<dbReference type="RefSeq" id="WP_044616970.1">
    <property type="nucleotide sequence ID" value="NZ_CP007142.1"/>
</dbReference>
<dbReference type="PANTHER" id="PTHR30012">
    <property type="entry name" value="GENERAL SECRETION PATHWAY PROTEIN"/>
    <property type="match status" value="1"/>
</dbReference>
<proteinExistence type="inferred from homology"/>
<keyword evidence="4" id="KW-1003">Cell membrane</keyword>
<comment type="similarity">
    <text evidence="2 9">Belongs to the GSP F family.</text>
</comment>
<dbReference type="AlphaFoldDB" id="A0A0C5VM58"/>
<feature type="transmembrane region" description="Helical" evidence="10">
    <location>
        <begin position="175"/>
        <end position="199"/>
    </location>
</feature>
<keyword evidence="13" id="KW-1185">Reference proteome</keyword>
<dbReference type="FunFam" id="1.20.81.30:FF:000001">
    <property type="entry name" value="Type II secretion system protein F"/>
    <property type="match status" value="2"/>
</dbReference>
<evidence type="ECO:0000256" key="5">
    <source>
        <dbReference type="ARBA" id="ARBA00022519"/>
    </source>
</evidence>
<keyword evidence="8 10" id="KW-0472">Membrane</keyword>
<keyword evidence="6 9" id="KW-0812">Transmembrane</keyword>
<evidence type="ECO:0000259" key="11">
    <source>
        <dbReference type="Pfam" id="PF00482"/>
    </source>
</evidence>
<evidence type="ECO:0000256" key="10">
    <source>
        <dbReference type="SAM" id="Phobius"/>
    </source>
</evidence>
<feature type="domain" description="Type II secretion system protein GspF" evidence="11">
    <location>
        <begin position="278"/>
        <end position="399"/>
    </location>
</feature>
<accession>A0A0C5VM58</accession>
<evidence type="ECO:0000256" key="9">
    <source>
        <dbReference type="RuleBase" id="RU003923"/>
    </source>
</evidence>
<dbReference type="STRING" id="1445510.YC6258_02405"/>
<dbReference type="InterPro" id="IPR042094">
    <property type="entry name" value="T2SS_GspF_sf"/>
</dbReference>
<evidence type="ECO:0000313" key="12">
    <source>
        <dbReference type="EMBL" id="AJQ94443.1"/>
    </source>
</evidence>
<dbReference type="PRINTS" id="PR00812">
    <property type="entry name" value="BCTERIALGSPF"/>
</dbReference>
<evidence type="ECO:0000256" key="1">
    <source>
        <dbReference type="ARBA" id="ARBA00004429"/>
    </source>
</evidence>
<dbReference type="InterPro" id="IPR001992">
    <property type="entry name" value="T2SS_GspF/T4SS_PilC_CS"/>
</dbReference>
<organism evidence="12 13">
    <name type="scientific">Gynuella sunshinyii YC6258</name>
    <dbReference type="NCBI Taxonomy" id="1445510"/>
    <lineage>
        <taxon>Bacteria</taxon>
        <taxon>Pseudomonadati</taxon>
        <taxon>Pseudomonadota</taxon>
        <taxon>Gammaproteobacteria</taxon>
        <taxon>Oceanospirillales</taxon>
        <taxon>Saccharospirillaceae</taxon>
        <taxon>Gynuella</taxon>
    </lineage>
</organism>
<dbReference type="HOGENOM" id="CLU_035032_2_1_6"/>
<evidence type="ECO:0000256" key="2">
    <source>
        <dbReference type="ARBA" id="ARBA00005745"/>
    </source>
</evidence>
<dbReference type="GO" id="GO:0015628">
    <property type="term" value="P:protein secretion by the type II secretion system"/>
    <property type="evidence" value="ECO:0007669"/>
    <property type="project" value="TreeGrafter"/>
</dbReference>
<name>A0A0C5VM58_9GAMM</name>
<feature type="domain" description="Type II secretion system protein GspF" evidence="11">
    <location>
        <begin position="73"/>
        <end position="196"/>
    </location>
</feature>
<protein>
    <submittedName>
        <fullName evidence="12">Type II secretory pathway, component PulF</fullName>
    </submittedName>
</protein>
<dbReference type="PATRIC" id="fig|1445510.3.peg.2361"/>
<gene>
    <name evidence="12" type="ORF">YC6258_02405</name>
</gene>